<dbReference type="NCBIfam" id="NF006771">
    <property type="entry name" value="PRK09290.1-5"/>
    <property type="match status" value="1"/>
</dbReference>
<dbReference type="KEGG" id="icp:ICMP_511"/>
<dbReference type="SUPFAM" id="SSF55031">
    <property type="entry name" value="Bacterial exopeptidase dimerisation domain"/>
    <property type="match status" value="1"/>
</dbReference>
<dbReference type="Gene3D" id="3.40.630.10">
    <property type="entry name" value="Zn peptidases"/>
    <property type="match status" value="1"/>
</dbReference>
<dbReference type="InterPro" id="IPR002933">
    <property type="entry name" value="Peptidase_M20"/>
</dbReference>
<feature type="binding site" evidence="7">
    <location>
        <position position="89"/>
    </location>
    <ligand>
        <name>Zn(2+)</name>
        <dbReference type="ChEBI" id="CHEBI:29105"/>
        <label>1</label>
    </ligand>
</feature>
<feature type="binding site" evidence="7">
    <location>
        <position position="100"/>
    </location>
    <ligand>
        <name>Zn(2+)</name>
        <dbReference type="ChEBI" id="CHEBI:29105"/>
        <label>1</label>
    </ligand>
</feature>
<organism evidence="10 11">
    <name type="scientific">Candidatus Ishikawaella capsulata Mpkobe</name>
    <dbReference type="NCBI Taxonomy" id="476281"/>
    <lineage>
        <taxon>Bacteria</taxon>
        <taxon>Pseudomonadati</taxon>
        <taxon>Pseudomonadota</taxon>
        <taxon>Gammaproteobacteria</taxon>
        <taxon>Enterobacterales</taxon>
        <taxon>Enterobacteriaceae</taxon>
        <taxon>Candidatus Ishikawella</taxon>
    </lineage>
</organism>
<evidence type="ECO:0000256" key="7">
    <source>
        <dbReference type="PIRSR" id="PIRSR001235-1"/>
    </source>
</evidence>
<keyword evidence="6" id="KW-0464">Manganese</keyword>
<comment type="cofactor">
    <cofactor evidence="7">
        <name>Zn(2+)</name>
        <dbReference type="ChEBI" id="CHEBI:29105"/>
    </cofactor>
    <text evidence="7">Binds 2 Zn(2+) ions per subunit.</text>
</comment>
<evidence type="ECO:0000256" key="1">
    <source>
        <dbReference type="ARBA" id="ARBA00001936"/>
    </source>
</evidence>
<dbReference type="SUPFAM" id="SSF53187">
    <property type="entry name" value="Zn-dependent exopeptidases"/>
    <property type="match status" value="1"/>
</dbReference>
<dbReference type="Gene3D" id="3.30.70.360">
    <property type="match status" value="1"/>
</dbReference>
<gene>
    <name evidence="10" type="primary">allC</name>
    <name evidence="10" type="ORF">ICMP_511</name>
</gene>
<evidence type="ECO:0000256" key="2">
    <source>
        <dbReference type="ARBA" id="ARBA00006153"/>
    </source>
</evidence>
<accession>C5WDF2</accession>
<keyword evidence="4 7" id="KW-0479">Metal-binding</keyword>
<comment type="subunit">
    <text evidence="3">Homodimer.</text>
</comment>
<reference evidence="10 11" key="1">
    <citation type="journal article" date="2011" name="Genome Biol. Evol.">
        <title>Reductive evolution of bacterial genome in insect gut environment.</title>
        <authorList>
            <person name="Nikoh N."/>
            <person name="Hosokawa T."/>
            <person name="Ohshima K."/>
            <person name="Hattori M."/>
            <person name="Fukatsu T."/>
        </authorList>
    </citation>
    <scope>NUCLEOTIDE SEQUENCE [LARGE SCALE GENOMIC DNA]</scope>
    <source>
        <strain evidence="10 11">Mpkobe</strain>
    </source>
</reference>
<dbReference type="Pfam" id="PF07687">
    <property type="entry name" value="M20_dimer"/>
    <property type="match status" value="1"/>
</dbReference>
<feature type="binding site" evidence="8">
    <location>
        <position position="224"/>
    </location>
    <ligand>
        <name>allantoate</name>
        <dbReference type="ChEBI" id="CHEBI:17536"/>
    </ligand>
</feature>
<dbReference type="PANTHER" id="PTHR32494">
    <property type="entry name" value="ALLANTOATE DEIMINASE-RELATED"/>
    <property type="match status" value="1"/>
</dbReference>
<evidence type="ECO:0000256" key="5">
    <source>
        <dbReference type="ARBA" id="ARBA00022801"/>
    </source>
</evidence>
<comment type="cofactor">
    <cofactor evidence="1">
        <name>Mn(2+)</name>
        <dbReference type="ChEBI" id="CHEBI:29035"/>
    </cofactor>
</comment>
<dbReference type="NCBIfam" id="TIGR01879">
    <property type="entry name" value="hydantase"/>
    <property type="match status" value="1"/>
</dbReference>
<feature type="binding site" evidence="7">
    <location>
        <position position="391"/>
    </location>
    <ligand>
        <name>Zn(2+)</name>
        <dbReference type="ChEBI" id="CHEBI:29105"/>
        <label>2</label>
    </ligand>
</feature>
<dbReference type="PIRSF" id="PIRSF001235">
    <property type="entry name" value="Amidase_carbamoylase"/>
    <property type="match status" value="1"/>
</dbReference>
<feature type="binding site" evidence="8">
    <location>
        <position position="297"/>
    </location>
    <ligand>
        <name>allantoate</name>
        <dbReference type="ChEBI" id="CHEBI:17536"/>
    </ligand>
</feature>
<evidence type="ECO:0000256" key="6">
    <source>
        <dbReference type="ARBA" id="ARBA00023211"/>
    </source>
</evidence>
<feature type="domain" description="Peptidase M20 dimerisation" evidence="9">
    <location>
        <begin position="218"/>
        <end position="302"/>
    </location>
</feature>
<evidence type="ECO:0000256" key="4">
    <source>
        <dbReference type="ARBA" id="ARBA00022723"/>
    </source>
</evidence>
<dbReference type="RefSeq" id="WP_041069636.1">
    <property type="nucleotide sequence ID" value="NZ_AP010872.1"/>
</dbReference>
<dbReference type="GO" id="GO:0016813">
    <property type="term" value="F:hydrolase activity, acting on carbon-nitrogen (but not peptide) bonds, in linear amidines"/>
    <property type="evidence" value="ECO:0007669"/>
    <property type="project" value="InterPro"/>
</dbReference>
<dbReference type="NCBIfam" id="NF006775">
    <property type="entry name" value="PRK09290.2-5"/>
    <property type="match status" value="1"/>
</dbReference>
<name>C5WDF2_9ENTR</name>
<dbReference type="AlphaFoldDB" id="C5WDF2"/>
<dbReference type="CDD" id="cd03884">
    <property type="entry name" value="M20_bAS"/>
    <property type="match status" value="1"/>
</dbReference>
<dbReference type="InterPro" id="IPR036264">
    <property type="entry name" value="Bact_exopeptidase_dim_dom"/>
</dbReference>
<feature type="binding site" evidence="8">
    <location>
        <position position="284"/>
    </location>
    <ligand>
        <name>allantoate</name>
        <dbReference type="ChEBI" id="CHEBI:17536"/>
    </ligand>
</feature>
<evidence type="ECO:0000313" key="11">
    <source>
        <dbReference type="Proteomes" id="UP000061704"/>
    </source>
</evidence>
<comment type="similarity">
    <text evidence="2">Belongs to the peptidase M20 family.</text>
</comment>
<evidence type="ECO:0000256" key="3">
    <source>
        <dbReference type="ARBA" id="ARBA00011738"/>
    </source>
</evidence>
<proteinExistence type="inferred from homology"/>
<keyword evidence="5 10" id="KW-0378">Hydrolase</keyword>
<sequence length="420" mass="46420">MYKCLMTIEEAQIAASRVMQRCNELAKISEIDNGITRVYLSAEHLRANTLVGEWMVVAGLQIWQDAVGNICGRYEGEKVAASAILLGSHLDTVHNAGRYDGILGVLSAIEIVSWLNKHKLHLPLAIEVIGFCDEEGIRFSITLLGSRALTGTWEESWITCKDSSGITIAEAMKNVGLDASNISAAKRNIKDITAYLELHIEQGPCLYKENIALGVVTGINGARRLNCSFIGKSGHAGTLPMHYRKDALSAAAEWIVFVEHTTKRYNSYLVATVGKLHCSPGSVNVIPGEVHLTLDIRGPEDVLIEKLLSILLDQAHIISLNRGLRFYSNQYYRIDSTVCDDNLKRIIEHSVKFVQNRSITLSSGAGHDAVAIAERWPVAMLFVRCDRGISHHPKELVTENDVALGIQAYMQAIYWIAKKK</sequence>
<dbReference type="EMBL" id="AP010872">
    <property type="protein sequence ID" value="BAH83358.1"/>
    <property type="molecule type" value="Genomic_DNA"/>
</dbReference>
<dbReference type="Proteomes" id="UP000061704">
    <property type="component" value="Chromosome"/>
</dbReference>
<feature type="binding site" evidence="7">
    <location>
        <position position="135"/>
    </location>
    <ligand>
        <name>Zn(2+)</name>
        <dbReference type="ChEBI" id="CHEBI:29105"/>
        <label>2</label>
    </ligand>
</feature>
<dbReference type="PANTHER" id="PTHR32494:SF19">
    <property type="entry name" value="ALLANTOATE DEIMINASE-RELATED"/>
    <property type="match status" value="1"/>
</dbReference>
<feature type="binding site" evidence="7">
    <location>
        <position position="100"/>
    </location>
    <ligand>
        <name>Zn(2+)</name>
        <dbReference type="ChEBI" id="CHEBI:29105"/>
        <label>2</label>
    </ligand>
</feature>
<evidence type="ECO:0000256" key="8">
    <source>
        <dbReference type="PIRSR" id="PIRSR001235-2"/>
    </source>
</evidence>
<dbReference type="NCBIfam" id="NF006773">
    <property type="entry name" value="PRK09290.2-2"/>
    <property type="match status" value="1"/>
</dbReference>
<protein>
    <submittedName>
        <fullName evidence="10">N-carbamoyl-L-amino acid amidohydrolase</fullName>
    </submittedName>
</protein>
<dbReference type="InterPro" id="IPR011650">
    <property type="entry name" value="Peptidase_M20_dimer"/>
</dbReference>
<keyword evidence="7" id="KW-0862">Zinc</keyword>
<evidence type="ECO:0000259" key="9">
    <source>
        <dbReference type="Pfam" id="PF07687"/>
    </source>
</evidence>
<dbReference type="HOGENOM" id="CLU_024588_6_1_6"/>
<evidence type="ECO:0000313" key="10">
    <source>
        <dbReference type="EMBL" id="BAH83358.1"/>
    </source>
</evidence>
<keyword evidence="11" id="KW-1185">Reference proteome</keyword>
<dbReference type="OrthoDB" id="9808195at2"/>
<feature type="binding site" evidence="7">
    <location>
        <position position="199"/>
    </location>
    <ligand>
        <name>Zn(2+)</name>
        <dbReference type="ChEBI" id="CHEBI:29105"/>
        <label>1</label>
    </ligand>
</feature>
<dbReference type="GO" id="GO:0046872">
    <property type="term" value="F:metal ion binding"/>
    <property type="evidence" value="ECO:0007669"/>
    <property type="project" value="UniProtKB-KW"/>
</dbReference>
<dbReference type="InterPro" id="IPR010158">
    <property type="entry name" value="Amidase_Cbmase"/>
</dbReference>
<dbReference type="STRING" id="476281.ICMP_511"/>
<dbReference type="Pfam" id="PF01546">
    <property type="entry name" value="Peptidase_M20"/>
    <property type="match status" value="1"/>
</dbReference>